<dbReference type="PANTHER" id="PTHR43840:SF15">
    <property type="entry name" value="MITOCHONDRIAL METAL TRANSPORTER 1-RELATED"/>
    <property type="match status" value="1"/>
</dbReference>
<evidence type="ECO:0000256" key="3">
    <source>
        <dbReference type="ARBA" id="ARBA00022692"/>
    </source>
</evidence>
<evidence type="ECO:0000256" key="7">
    <source>
        <dbReference type="SAM" id="Phobius"/>
    </source>
</evidence>
<feature type="transmembrane region" description="Helical" evidence="7">
    <location>
        <begin position="251"/>
        <end position="275"/>
    </location>
</feature>
<dbReference type="SUPFAM" id="SSF161111">
    <property type="entry name" value="Cation efflux protein transmembrane domain-like"/>
    <property type="match status" value="1"/>
</dbReference>
<accession>A0A1B7TC11</accession>
<feature type="transmembrane region" description="Helical" evidence="7">
    <location>
        <begin position="218"/>
        <end position="239"/>
    </location>
</feature>
<evidence type="ECO:0000256" key="4">
    <source>
        <dbReference type="ARBA" id="ARBA00022989"/>
    </source>
</evidence>
<feature type="transmembrane region" description="Helical" evidence="7">
    <location>
        <begin position="320"/>
        <end position="340"/>
    </location>
</feature>
<dbReference type="Proteomes" id="UP000092321">
    <property type="component" value="Unassembled WGS sequence"/>
</dbReference>
<feature type="region of interest" description="Disordered" evidence="6">
    <location>
        <begin position="489"/>
        <end position="517"/>
    </location>
</feature>
<keyword evidence="10" id="KW-1185">Reference proteome</keyword>
<gene>
    <name evidence="9" type="ORF">HANVADRAFT_62950</name>
</gene>
<dbReference type="PANTHER" id="PTHR43840">
    <property type="entry name" value="MITOCHONDRIAL METAL TRANSPORTER 1-RELATED"/>
    <property type="match status" value="1"/>
</dbReference>
<dbReference type="GO" id="GO:0030003">
    <property type="term" value="P:intracellular monoatomic cation homeostasis"/>
    <property type="evidence" value="ECO:0007669"/>
    <property type="project" value="UniProtKB-ARBA"/>
</dbReference>
<comment type="caution">
    <text evidence="9">The sequence shown here is derived from an EMBL/GenBank/DDBJ whole genome shotgun (WGS) entry which is preliminary data.</text>
</comment>
<proteinExistence type="predicted"/>
<comment type="subcellular location">
    <subcellularLocation>
        <location evidence="1">Membrane</location>
        <topology evidence="1">Multi-pass membrane protein</topology>
    </subcellularLocation>
</comment>
<dbReference type="InterPro" id="IPR002524">
    <property type="entry name" value="Cation_efflux"/>
</dbReference>
<dbReference type="EMBL" id="LXPE01000020">
    <property type="protein sequence ID" value="OBA26261.1"/>
    <property type="molecule type" value="Genomic_DNA"/>
</dbReference>
<dbReference type="Gene3D" id="1.20.1510.10">
    <property type="entry name" value="Cation efflux protein transmembrane domain"/>
    <property type="match status" value="1"/>
</dbReference>
<keyword evidence="5 7" id="KW-0472">Membrane</keyword>
<dbReference type="InterPro" id="IPR058533">
    <property type="entry name" value="Cation_efflux_TM"/>
</dbReference>
<dbReference type="GO" id="GO:0016020">
    <property type="term" value="C:membrane"/>
    <property type="evidence" value="ECO:0007669"/>
    <property type="project" value="UniProtKB-SubCell"/>
</dbReference>
<evidence type="ECO:0000313" key="9">
    <source>
        <dbReference type="EMBL" id="OBA26261.1"/>
    </source>
</evidence>
<dbReference type="InterPro" id="IPR027469">
    <property type="entry name" value="Cation_efflux_TMD_sf"/>
</dbReference>
<keyword evidence="2" id="KW-0813">Transport</keyword>
<organism evidence="9 10">
    <name type="scientific">Hanseniaspora valbyensis NRRL Y-1626</name>
    <dbReference type="NCBI Taxonomy" id="766949"/>
    <lineage>
        <taxon>Eukaryota</taxon>
        <taxon>Fungi</taxon>
        <taxon>Dikarya</taxon>
        <taxon>Ascomycota</taxon>
        <taxon>Saccharomycotina</taxon>
        <taxon>Saccharomycetes</taxon>
        <taxon>Saccharomycodales</taxon>
        <taxon>Saccharomycodaceae</taxon>
        <taxon>Hanseniaspora</taxon>
    </lineage>
</organism>
<feature type="transmembrane region" description="Helical" evidence="7">
    <location>
        <begin position="141"/>
        <end position="163"/>
    </location>
</feature>
<feature type="compositionally biased region" description="Low complexity" evidence="6">
    <location>
        <begin position="491"/>
        <end position="511"/>
    </location>
</feature>
<dbReference type="Pfam" id="PF01545">
    <property type="entry name" value="Cation_efflux"/>
    <property type="match status" value="1"/>
</dbReference>
<evidence type="ECO:0000313" key="10">
    <source>
        <dbReference type="Proteomes" id="UP000092321"/>
    </source>
</evidence>
<evidence type="ECO:0000256" key="5">
    <source>
        <dbReference type="ARBA" id="ARBA00023136"/>
    </source>
</evidence>
<dbReference type="OrthoDB" id="435980at2759"/>
<keyword evidence="4 7" id="KW-1133">Transmembrane helix</keyword>
<dbReference type="AlphaFoldDB" id="A0A1B7TC11"/>
<evidence type="ECO:0000259" key="8">
    <source>
        <dbReference type="Pfam" id="PF01545"/>
    </source>
</evidence>
<reference evidence="10" key="1">
    <citation type="journal article" date="2016" name="Proc. Natl. Acad. Sci. U.S.A.">
        <title>Comparative genomics of biotechnologically important yeasts.</title>
        <authorList>
            <person name="Riley R."/>
            <person name="Haridas S."/>
            <person name="Wolfe K.H."/>
            <person name="Lopes M.R."/>
            <person name="Hittinger C.T."/>
            <person name="Goeker M."/>
            <person name="Salamov A.A."/>
            <person name="Wisecaver J.H."/>
            <person name="Long T.M."/>
            <person name="Calvey C.H."/>
            <person name="Aerts A.L."/>
            <person name="Barry K.W."/>
            <person name="Choi C."/>
            <person name="Clum A."/>
            <person name="Coughlan A.Y."/>
            <person name="Deshpande S."/>
            <person name="Douglass A.P."/>
            <person name="Hanson S.J."/>
            <person name="Klenk H.-P."/>
            <person name="LaButti K.M."/>
            <person name="Lapidus A."/>
            <person name="Lindquist E.A."/>
            <person name="Lipzen A.M."/>
            <person name="Meier-Kolthoff J.P."/>
            <person name="Ohm R.A."/>
            <person name="Otillar R.P."/>
            <person name="Pangilinan J.L."/>
            <person name="Peng Y."/>
            <person name="Rokas A."/>
            <person name="Rosa C.A."/>
            <person name="Scheuner C."/>
            <person name="Sibirny A.A."/>
            <person name="Slot J.C."/>
            <person name="Stielow J.B."/>
            <person name="Sun H."/>
            <person name="Kurtzman C.P."/>
            <person name="Blackwell M."/>
            <person name="Grigoriev I.V."/>
            <person name="Jeffries T.W."/>
        </authorList>
    </citation>
    <scope>NUCLEOTIDE SEQUENCE [LARGE SCALE GENOMIC DNA]</scope>
    <source>
        <strain evidence="10">NRRL Y-1626</strain>
    </source>
</reference>
<protein>
    <submittedName>
        <fullName evidence="9">Cation efflux protein</fullName>
    </submittedName>
</protein>
<sequence>MFLRNSRLILANEFRVLKCTSINLSSLRYLHNSSIRLENRKYDKEINSLANDIASIDKSHIILKDSETESNDSFRTNDLKQKIKHSTDKHLHQTHTHEDSALHSLNPLAHTHTHTGDISQENFYKDLLSAKSLKGNPAVKITVIGLLSNVGLAVLKFTGGFMYHSYALIADAMHTLTDLFSDFLTLFSCKLTMKNSNKNGLTSQLFMGPGKIDTLSSLAVYSINLIAGLSIGLDALMMVTSPILPVALKEILHIHSHLGVVGIEAGVIALFSIFLKEWLYWKTTKVATEVKSNVLLANAYHHRVDSLSAMVAMVSISSSFFFNFAYLDAIGGLIISGILIRSGFSGVWNACGELLDKKVLETSDKYKNVKMEVDALLDNLVSNNNSDIPYKLKQLTVLPCGAHLNCFIELTVPDEQKWGNILDINEFESVREHLAYNLREKYPEINKVFIEFKKAAAKSDTQLDVTESQEKKQFEINKSMSHVEGAHICSDDLSSGHTHTHSHNSGDTNSHNHTHKH</sequence>
<keyword evidence="3 7" id="KW-0812">Transmembrane</keyword>
<evidence type="ECO:0000256" key="6">
    <source>
        <dbReference type="SAM" id="MobiDB-lite"/>
    </source>
</evidence>
<dbReference type="NCBIfam" id="TIGR01297">
    <property type="entry name" value="CDF"/>
    <property type="match status" value="1"/>
</dbReference>
<feature type="domain" description="Cation efflux protein transmembrane" evidence="8">
    <location>
        <begin position="143"/>
        <end position="355"/>
    </location>
</feature>
<name>A0A1B7TC11_9ASCO</name>
<dbReference type="GO" id="GO:0008324">
    <property type="term" value="F:monoatomic cation transmembrane transporter activity"/>
    <property type="evidence" value="ECO:0007669"/>
    <property type="project" value="InterPro"/>
</dbReference>
<evidence type="ECO:0000256" key="1">
    <source>
        <dbReference type="ARBA" id="ARBA00004141"/>
    </source>
</evidence>
<dbReference type="InterPro" id="IPR050291">
    <property type="entry name" value="CDF_Transporter"/>
</dbReference>
<dbReference type="GO" id="GO:0098771">
    <property type="term" value="P:inorganic ion homeostasis"/>
    <property type="evidence" value="ECO:0007669"/>
    <property type="project" value="UniProtKB-ARBA"/>
</dbReference>
<evidence type="ECO:0000256" key="2">
    <source>
        <dbReference type="ARBA" id="ARBA00022448"/>
    </source>
</evidence>